<keyword evidence="1" id="KW-0732">Signal</keyword>
<dbReference type="EMBL" id="JBJQND010000005">
    <property type="protein sequence ID" value="KAL3877146.1"/>
    <property type="molecule type" value="Genomic_DNA"/>
</dbReference>
<dbReference type="SUPFAM" id="SSF49785">
    <property type="entry name" value="Galactose-binding domain-like"/>
    <property type="match status" value="1"/>
</dbReference>
<protein>
    <submittedName>
        <fullName evidence="2">Uncharacterized protein</fullName>
    </submittedName>
</protein>
<feature type="chain" id="PRO_5044807214" evidence="1">
    <location>
        <begin position="21"/>
        <end position="179"/>
    </location>
</feature>
<name>A0ABD3WT36_SINWO</name>
<organism evidence="2 3">
    <name type="scientific">Sinanodonta woodiana</name>
    <name type="common">Chinese pond mussel</name>
    <name type="synonym">Anodonta woodiana</name>
    <dbReference type="NCBI Taxonomy" id="1069815"/>
    <lineage>
        <taxon>Eukaryota</taxon>
        <taxon>Metazoa</taxon>
        <taxon>Spiralia</taxon>
        <taxon>Lophotrochozoa</taxon>
        <taxon>Mollusca</taxon>
        <taxon>Bivalvia</taxon>
        <taxon>Autobranchia</taxon>
        <taxon>Heteroconchia</taxon>
        <taxon>Palaeoheterodonta</taxon>
        <taxon>Unionida</taxon>
        <taxon>Unionoidea</taxon>
        <taxon>Unionidae</taxon>
        <taxon>Unioninae</taxon>
        <taxon>Sinanodonta</taxon>
    </lineage>
</organism>
<dbReference type="Proteomes" id="UP001634394">
    <property type="component" value="Unassembled WGS sequence"/>
</dbReference>
<feature type="signal peptide" evidence="1">
    <location>
        <begin position="1"/>
        <end position="20"/>
    </location>
</feature>
<proteinExistence type="predicted"/>
<sequence>MKPLIIVFLCVCVFYTLAAAIELRKSITLHCSANNGFNGNLKTRLRARAGASDKRTIWLHEGEELSIDFTLPHESFVDVKDVRYSNDGGHDRIKITLDGEMLGEFWTDMEYGWGTIWNEFESSGKIGETVLVNPGRHTLSLRIDKADEYGVEIDYIRFEVYGTVERELKQGNFACKYHQ</sequence>
<reference evidence="2 3" key="1">
    <citation type="submission" date="2024-11" db="EMBL/GenBank/DDBJ databases">
        <title>Chromosome-level genome assembly of the freshwater bivalve Anodonta woodiana.</title>
        <authorList>
            <person name="Chen X."/>
        </authorList>
    </citation>
    <scope>NUCLEOTIDE SEQUENCE [LARGE SCALE GENOMIC DNA]</scope>
    <source>
        <strain evidence="2">MN2024</strain>
        <tissue evidence="2">Gills</tissue>
    </source>
</reference>
<evidence type="ECO:0000313" key="2">
    <source>
        <dbReference type="EMBL" id="KAL3877146.1"/>
    </source>
</evidence>
<dbReference type="Gene3D" id="2.60.120.260">
    <property type="entry name" value="Galactose-binding domain-like"/>
    <property type="match status" value="1"/>
</dbReference>
<gene>
    <name evidence="2" type="ORF">ACJMK2_034895</name>
</gene>
<comment type="caution">
    <text evidence="2">The sequence shown here is derived from an EMBL/GenBank/DDBJ whole genome shotgun (WGS) entry which is preliminary data.</text>
</comment>
<keyword evidence="3" id="KW-1185">Reference proteome</keyword>
<dbReference type="InterPro" id="IPR008979">
    <property type="entry name" value="Galactose-bd-like_sf"/>
</dbReference>
<dbReference type="AlphaFoldDB" id="A0ABD3WT36"/>
<evidence type="ECO:0000313" key="3">
    <source>
        <dbReference type="Proteomes" id="UP001634394"/>
    </source>
</evidence>
<evidence type="ECO:0000256" key="1">
    <source>
        <dbReference type="SAM" id="SignalP"/>
    </source>
</evidence>
<dbReference type="CDD" id="cd02795">
    <property type="entry name" value="CBM6-CBM35-CBM36_like"/>
    <property type="match status" value="1"/>
</dbReference>
<accession>A0ABD3WT36</accession>